<sequence length="261" mass="28858">MILIYLSPVGLRESLVFDYTEPTLFTAFASVFIHLDKIHLLVNIGVYALIVPVLFVLSIATRNRRRFYTAFVTFLLMFPFVLSYLNLALFRPSVAFGFSGVAMAFVGYLPFALANYLDDVFDVGPANQISPMLFLLSLLCIAVLSIRSAPTIGRLVVLSTVVSVLVAILSVLLYVLALYDQKDELQSKLRTVLRTSGHFELAMIAIVLIFAIQFVAFPPDPALGDGVLNLYVHFLGYSLGFLAVFTAVETAERLGWAETVL</sequence>
<gene>
    <name evidence="2" type="ORF">DU504_17175</name>
</gene>
<accession>A0A368N5K3</accession>
<comment type="caution">
    <text evidence="2">The sequence shown here is derived from an EMBL/GenBank/DDBJ whole genome shotgun (WGS) entry which is preliminary data.</text>
</comment>
<feature type="transmembrane region" description="Helical" evidence="1">
    <location>
        <begin position="230"/>
        <end position="248"/>
    </location>
</feature>
<organism evidence="2 3">
    <name type="scientific">Haloplanus salinus</name>
    <dbReference type="NCBI Taxonomy" id="1126245"/>
    <lineage>
        <taxon>Archaea</taxon>
        <taxon>Methanobacteriati</taxon>
        <taxon>Methanobacteriota</taxon>
        <taxon>Stenosarchaea group</taxon>
        <taxon>Halobacteria</taxon>
        <taxon>Halobacteriales</taxon>
        <taxon>Haloferacaceae</taxon>
        <taxon>Haloplanus</taxon>
    </lineage>
</organism>
<evidence type="ECO:0000313" key="2">
    <source>
        <dbReference type="EMBL" id="RCU44529.1"/>
    </source>
</evidence>
<feature type="transmembrane region" description="Helical" evidence="1">
    <location>
        <begin position="95"/>
        <end position="117"/>
    </location>
</feature>
<dbReference type="EMBL" id="QPHM01000003">
    <property type="protein sequence ID" value="RCU44529.1"/>
    <property type="molecule type" value="Genomic_DNA"/>
</dbReference>
<keyword evidence="1" id="KW-0812">Transmembrane</keyword>
<feature type="transmembrane region" description="Helical" evidence="1">
    <location>
        <begin position="38"/>
        <end position="60"/>
    </location>
</feature>
<name>A0A368N5K3_9EURY</name>
<reference evidence="2 3" key="1">
    <citation type="submission" date="2018-07" db="EMBL/GenBank/DDBJ databases">
        <title>Genome sequences of Haloplanus salinus JCM 18368T.</title>
        <authorList>
            <person name="Kim Y.B."/>
            <person name="Roh S.W."/>
        </authorList>
    </citation>
    <scope>NUCLEOTIDE SEQUENCE [LARGE SCALE GENOMIC DNA]</scope>
    <source>
        <strain evidence="2 3">JCM 18368</strain>
    </source>
</reference>
<protein>
    <recommendedName>
        <fullName evidence="4">Rhomboid family intramembrane serine protease</fullName>
    </recommendedName>
</protein>
<keyword evidence="3" id="KW-1185">Reference proteome</keyword>
<proteinExistence type="predicted"/>
<feature type="transmembrane region" description="Helical" evidence="1">
    <location>
        <begin position="129"/>
        <end position="149"/>
    </location>
</feature>
<dbReference type="OrthoDB" id="313547at2157"/>
<evidence type="ECO:0000313" key="3">
    <source>
        <dbReference type="Proteomes" id="UP000252189"/>
    </source>
</evidence>
<evidence type="ECO:0008006" key="4">
    <source>
        <dbReference type="Google" id="ProtNLM"/>
    </source>
</evidence>
<keyword evidence="1" id="KW-0472">Membrane</keyword>
<feature type="transmembrane region" description="Helical" evidence="1">
    <location>
        <begin position="155"/>
        <end position="179"/>
    </location>
</feature>
<keyword evidence="1" id="KW-1133">Transmembrane helix</keyword>
<dbReference type="Proteomes" id="UP000252189">
    <property type="component" value="Unassembled WGS sequence"/>
</dbReference>
<dbReference type="AlphaFoldDB" id="A0A368N5K3"/>
<evidence type="ECO:0000256" key="1">
    <source>
        <dbReference type="SAM" id="Phobius"/>
    </source>
</evidence>
<feature type="transmembrane region" description="Helical" evidence="1">
    <location>
        <begin position="67"/>
        <end position="89"/>
    </location>
</feature>
<feature type="transmembrane region" description="Helical" evidence="1">
    <location>
        <begin position="199"/>
        <end position="218"/>
    </location>
</feature>